<dbReference type="Proteomes" id="UP000515153">
    <property type="component" value="Chromosome VII"/>
</dbReference>
<sequence>QSTSQRQASLHNPHYFLSQIDHPPRYLSVCESRPECSDKAPALISSRLHCLTY</sequence>
<dbReference type="AlphaFoldDB" id="A0A6P8AXU4"/>
<gene>
    <name evidence="2" type="ORF">PgNI_10638</name>
</gene>
<evidence type="ECO:0000313" key="2">
    <source>
        <dbReference type="RefSeq" id="XP_030979741.1"/>
    </source>
</evidence>
<keyword evidence="1" id="KW-1185">Reference proteome</keyword>
<evidence type="ECO:0000313" key="1">
    <source>
        <dbReference type="Proteomes" id="UP000515153"/>
    </source>
</evidence>
<dbReference type="GeneID" id="41965517"/>
<reference evidence="2" key="3">
    <citation type="submission" date="2025-08" db="UniProtKB">
        <authorList>
            <consortium name="RefSeq"/>
        </authorList>
    </citation>
    <scope>IDENTIFICATION</scope>
    <source>
        <strain evidence="2">NI907</strain>
    </source>
</reference>
<feature type="non-terminal residue" evidence="2">
    <location>
        <position position="1"/>
    </location>
</feature>
<dbReference type="RefSeq" id="XP_030979741.1">
    <property type="nucleotide sequence ID" value="XM_031130611.1"/>
</dbReference>
<reference evidence="2" key="2">
    <citation type="submission" date="2019-10" db="EMBL/GenBank/DDBJ databases">
        <authorList>
            <consortium name="NCBI Genome Project"/>
        </authorList>
    </citation>
    <scope>NUCLEOTIDE SEQUENCE</scope>
    <source>
        <strain evidence="2">NI907</strain>
    </source>
</reference>
<accession>A0A6P8AXU4</accession>
<name>A0A6P8AXU4_PYRGI</name>
<proteinExistence type="predicted"/>
<dbReference type="KEGG" id="pgri:PgNI_10638"/>
<protein>
    <submittedName>
        <fullName evidence="2">Uncharacterized protein</fullName>
    </submittedName>
</protein>
<reference evidence="1 2" key="1">
    <citation type="journal article" date="2019" name="Mol. Biol. Evol.">
        <title>Blast fungal genomes show frequent chromosomal changes, gene gains and losses, and effector gene turnover.</title>
        <authorList>
            <person name="Gomez Luciano L.B."/>
            <person name="Jason Tsai I."/>
            <person name="Chuma I."/>
            <person name="Tosa Y."/>
            <person name="Chen Y.H."/>
            <person name="Li J.Y."/>
            <person name="Li M.Y."/>
            <person name="Jade Lu M.Y."/>
            <person name="Nakayashiki H."/>
            <person name="Li W.H."/>
        </authorList>
    </citation>
    <scope>NUCLEOTIDE SEQUENCE [LARGE SCALE GENOMIC DNA]</scope>
    <source>
        <strain evidence="1 2">NI907</strain>
    </source>
</reference>
<organism evidence="1 2">
    <name type="scientific">Pyricularia grisea</name>
    <name type="common">Crabgrass-specific blast fungus</name>
    <name type="synonym">Magnaporthe grisea</name>
    <dbReference type="NCBI Taxonomy" id="148305"/>
    <lineage>
        <taxon>Eukaryota</taxon>
        <taxon>Fungi</taxon>
        <taxon>Dikarya</taxon>
        <taxon>Ascomycota</taxon>
        <taxon>Pezizomycotina</taxon>
        <taxon>Sordariomycetes</taxon>
        <taxon>Sordariomycetidae</taxon>
        <taxon>Magnaporthales</taxon>
        <taxon>Pyriculariaceae</taxon>
        <taxon>Pyricularia</taxon>
    </lineage>
</organism>